<keyword evidence="2" id="KW-1185">Reference proteome</keyword>
<dbReference type="RefSeq" id="WP_284103335.1">
    <property type="nucleotide sequence ID" value="NZ_JARRAF010000091.1"/>
</dbReference>
<name>A0ABT7E6C9_9NEIS</name>
<reference evidence="1" key="1">
    <citation type="submission" date="2023-03" db="EMBL/GenBank/DDBJ databases">
        <title>Chitinimonas shenzhenensis gen. nov., sp. nov., a novel member of family Burkholderiaceae isolated from activated sludge collected in Shen Zhen, China.</title>
        <authorList>
            <person name="Wang X."/>
        </authorList>
    </citation>
    <scope>NUCLEOTIDE SEQUENCE</scope>
    <source>
        <strain evidence="1">DQS-5</strain>
    </source>
</reference>
<protein>
    <submittedName>
        <fullName evidence="1">Uncharacterized protein</fullName>
    </submittedName>
</protein>
<feature type="non-terminal residue" evidence="1">
    <location>
        <position position="1"/>
    </location>
</feature>
<organism evidence="1 2">
    <name type="scientific">Parachitinimonas caeni</name>
    <dbReference type="NCBI Taxonomy" id="3031301"/>
    <lineage>
        <taxon>Bacteria</taxon>
        <taxon>Pseudomonadati</taxon>
        <taxon>Pseudomonadota</taxon>
        <taxon>Betaproteobacteria</taxon>
        <taxon>Neisseriales</taxon>
        <taxon>Chitinibacteraceae</taxon>
        <taxon>Parachitinimonas</taxon>
    </lineage>
</organism>
<gene>
    <name evidence="1" type="ORF">PZA18_23530</name>
</gene>
<comment type="caution">
    <text evidence="1">The sequence shown here is derived from an EMBL/GenBank/DDBJ whole genome shotgun (WGS) entry which is preliminary data.</text>
</comment>
<evidence type="ECO:0000313" key="1">
    <source>
        <dbReference type="EMBL" id="MDK2127015.1"/>
    </source>
</evidence>
<accession>A0ABT7E6C9</accession>
<dbReference type="Proteomes" id="UP001172778">
    <property type="component" value="Unassembled WGS sequence"/>
</dbReference>
<evidence type="ECO:0000313" key="2">
    <source>
        <dbReference type="Proteomes" id="UP001172778"/>
    </source>
</evidence>
<sequence length="89" mass="9198">AAADLLERHPVIAEAAGIGGRADTEPDFGGVRILASEQQSRGGGLVGLLGVIKLLKNGTLLAQFKTQSVHTKNLMYSTDQRSGGVVAAQ</sequence>
<proteinExistence type="predicted"/>
<dbReference type="EMBL" id="JARRAF010000091">
    <property type="protein sequence ID" value="MDK2127015.1"/>
    <property type="molecule type" value="Genomic_DNA"/>
</dbReference>